<dbReference type="AlphaFoldDB" id="A0A915K776"/>
<organism evidence="1 2">
    <name type="scientific">Romanomermis culicivorax</name>
    <name type="common">Nematode worm</name>
    <dbReference type="NCBI Taxonomy" id="13658"/>
    <lineage>
        <taxon>Eukaryota</taxon>
        <taxon>Metazoa</taxon>
        <taxon>Ecdysozoa</taxon>
        <taxon>Nematoda</taxon>
        <taxon>Enoplea</taxon>
        <taxon>Dorylaimia</taxon>
        <taxon>Mermithida</taxon>
        <taxon>Mermithoidea</taxon>
        <taxon>Mermithidae</taxon>
        <taxon>Romanomermis</taxon>
    </lineage>
</organism>
<evidence type="ECO:0000313" key="2">
    <source>
        <dbReference type="WBParaSite" id="nRc.2.0.1.t34597-RA"/>
    </source>
</evidence>
<keyword evidence="1" id="KW-1185">Reference proteome</keyword>
<dbReference type="WBParaSite" id="nRc.2.0.1.t34597-RA">
    <property type="protein sequence ID" value="nRc.2.0.1.t34597-RA"/>
    <property type="gene ID" value="nRc.2.0.1.g34597"/>
</dbReference>
<dbReference type="Proteomes" id="UP000887565">
    <property type="component" value="Unplaced"/>
</dbReference>
<proteinExistence type="predicted"/>
<reference evidence="2" key="1">
    <citation type="submission" date="2022-11" db="UniProtKB">
        <authorList>
            <consortium name="WormBaseParasite"/>
        </authorList>
    </citation>
    <scope>IDENTIFICATION</scope>
</reference>
<name>A0A915K776_ROMCU</name>
<sequence length="71" mass="8219">MRSKITVDRKLRKLEAFQKSHFTYNWHTFMPTIAAKSPTTKETGPIKMTTKGCYTHCIDPITSQVIRGLIY</sequence>
<accession>A0A915K776</accession>
<protein>
    <submittedName>
        <fullName evidence="2">Uncharacterized protein</fullName>
    </submittedName>
</protein>
<evidence type="ECO:0000313" key="1">
    <source>
        <dbReference type="Proteomes" id="UP000887565"/>
    </source>
</evidence>